<dbReference type="InterPro" id="IPR013785">
    <property type="entry name" value="Aldolase_TIM"/>
</dbReference>
<dbReference type="GO" id="GO:0051539">
    <property type="term" value="F:4 iron, 4 sulfur cluster binding"/>
    <property type="evidence" value="ECO:0007669"/>
    <property type="project" value="UniProtKB-UniRule"/>
</dbReference>
<feature type="binding site" evidence="8">
    <location>
        <begin position="50"/>
        <end position="52"/>
    </location>
    <ligand>
        <name>S-adenosyl-L-methionine</name>
        <dbReference type="ChEBI" id="CHEBI:59789"/>
    </ligand>
</feature>
<comment type="cofactor">
    <cofactor evidence="8">
        <name>S-adenosyl-L-methionine</name>
        <dbReference type="ChEBI" id="CHEBI:59789"/>
    </cofactor>
    <text evidence="8">Binds 1 S-adenosyl-L-methionine per subunit.</text>
</comment>
<sequence length="234" mass="26570">MENIHREKGNTVVSTYRVVERFISINGEAARAGELAVFIRFAGCNLDCGYCDTKWANEAGVPYEELTEDEIIDYVRRTKVKNVTLTGGEPLIQKDIDKLLLAFELEDDVRVEIETNGSVDIAEFKALGGNVSYTLDYKCPSSGMESEMCLANYNYIDKNDSVKFVVGSQEDLEKCFEIVREYALDEKTRVFISPVYGSIDPADIVDFMIENDMNDVKLQLQLHKFIWDPEERGV</sequence>
<keyword evidence="8" id="KW-0671">Queuosine biosynthesis</keyword>
<feature type="binding site" evidence="8">
    <location>
        <position position="51"/>
    </location>
    <ligand>
        <name>[4Fe-4S] cluster</name>
        <dbReference type="ChEBI" id="CHEBI:49883"/>
        <note>4Fe-4S-S-AdoMet</note>
    </ligand>
</feature>
<feature type="binding site" evidence="8">
    <location>
        <position position="53"/>
    </location>
    <ligand>
        <name>Mg(2+)</name>
        <dbReference type="ChEBI" id="CHEBI:18420"/>
    </ligand>
</feature>
<keyword evidence="5 8" id="KW-0408">Iron</keyword>
<dbReference type="HAMAP" id="MF_00917">
    <property type="entry name" value="QueE"/>
    <property type="match status" value="1"/>
</dbReference>
<keyword evidence="6 8" id="KW-0411">Iron-sulfur</keyword>
<evidence type="ECO:0000313" key="10">
    <source>
        <dbReference type="EMBL" id="GFO95731.1"/>
    </source>
</evidence>
<dbReference type="AlphaFoldDB" id="A0AAI9NZT8"/>
<dbReference type="InterPro" id="IPR023868">
    <property type="entry name" value="7-CO-7-deazaGua_synth_put_Clo"/>
</dbReference>
<dbReference type="NCBIfam" id="TIGR03963">
    <property type="entry name" value="rSAM_QueE_Clost"/>
    <property type="match status" value="1"/>
</dbReference>
<dbReference type="PIRSF" id="PIRSF000370">
    <property type="entry name" value="QueE"/>
    <property type="match status" value="1"/>
</dbReference>
<dbReference type="Gene3D" id="3.20.20.70">
    <property type="entry name" value="Aldolase class I"/>
    <property type="match status" value="1"/>
</dbReference>
<evidence type="ECO:0000259" key="9">
    <source>
        <dbReference type="PROSITE" id="PS51918"/>
    </source>
</evidence>
<comment type="catalytic activity">
    <reaction evidence="8">
        <text>6-carboxy-5,6,7,8-tetrahydropterin + H(+) = 7-carboxy-7-carbaguanine + NH4(+)</text>
        <dbReference type="Rhea" id="RHEA:27974"/>
        <dbReference type="ChEBI" id="CHEBI:15378"/>
        <dbReference type="ChEBI" id="CHEBI:28938"/>
        <dbReference type="ChEBI" id="CHEBI:61032"/>
        <dbReference type="ChEBI" id="CHEBI:61036"/>
        <dbReference type="EC" id="4.3.99.3"/>
    </reaction>
</comment>
<evidence type="ECO:0000313" key="11">
    <source>
        <dbReference type="Proteomes" id="UP000660047"/>
    </source>
</evidence>
<evidence type="ECO:0000256" key="7">
    <source>
        <dbReference type="ARBA" id="ARBA00023239"/>
    </source>
</evidence>
<dbReference type="SUPFAM" id="SSF102114">
    <property type="entry name" value="Radical SAM enzymes"/>
    <property type="match status" value="1"/>
</dbReference>
<feature type="binding site" evidence="8">
    <location>
        <begin position="25"/>
        <end position="27"/>
    </location>
    <ligand>
        <name>substrate</name>
    </ligand>
</feature>
<feature type="binding site" evidence="8">
    <location>
        <position position="86"/>
    </location>
    <ligand>
        <name>substrate</name>
    </ligand>
</feature>
<dbReference type="EC" id="4.3.99.3" evidence="8"/>
<dbReference type="RefSeq" id="WP_055223688.1">
    <property type="nucleotide sequence ID" value="NZ_BLYL01000029.1"/>
</dbReference>
<feature type="binding site" evidence="8">
    <location>
        <position position="88"/>
    </location>
    <ligand>
        <name>S-adenosyl-L-methionine</name>
        <dbReference type="ChEBI" id="CHEBI:59789"/>
    </ligand>
</feature>
<dbReference type="PROSITE" id="PS51918">
    <property type="entry name" value="RADICAL_SAM"/>
    <property type="match status" value="1"/>
</dbReference>
<feature type="binding site" evidence="8">
    <location>
        <position position="40"/>
    </location>
    <ligand>
        <name>substrate</name>
    </ligand>
</feature>
<gene>
    <name evidence="8 10" type="primary">queE</name>
    <name evidence="10" type="ORF">COEU31_27770</name>
</gene>
<feature type="binding site" evidence="8">
    <location>
        <position position="44"/>
    </location>
    <ligand>
        <name>[4Fe-4S] cluster</name>
        <dbReference type="ChEBI" id="CHEBI:49883"/>
        <note>4Fe-4S-S-AdoMet</note>
    </ligand>
</feature>
<name>A0AAI9NZT8_9FIRM</name>
<keyword evidence="4 8" id="KW-0460">Magnesium</keyword>
<dbReference type="EMBL" id="BLYL01000029">
    <property type="protein sequence ID" value="GFO95731.1"/>
    <property type="molecule type" value="Genomic_DNA"/>
</dbReference>
<comment type="caution">
    <text evidence="8">Lacks conserved residue(s) required for the propagation of feature annotation.</text>
</comment>
<dbReference type="PANTHER" id="PTHR42836">
    <property type="entry name" value="7-CARBOXY-7-DEAZAGUANINE SYNTHASE"/>
    <property type="match status" value="1"/>
</dbReference>
<comment type="subunit">
    <text evidence="8">Homodimer.</text>
</comment>
<accession>A0AAI9NZT8</accession>
<feature type="domain" description="Radical SAM core" evidence="9">
    <location>
        <begin position="31"/>
        <end position="229"/>
    </location>
</feature>
<keyword evidence="3 8" id="KW-0479">Metal-binding</keyword>
<evidence type="ECO:0000256" key="1">
    <source>
        <dbReference type="ARBA" id="ARBA00022485"/>
    </source>
</evidence>
<comment type="similarity">
    <text evidence="8">Belongs to the radical SAM superfamily. 7-carboxy-7-deazaguanine synthase family.</text>
</comment>
<protein>
    <recommendedName>
        <fullName evidence="8">7-carboxy-7-deazaguanine synthase</fullName>
        <shortName evidence="8">CDG synthase</shortName>
        <ecNumber evidence="8">4.3.99.3</ecNumber>
    </recommendedName>
    <alternativeName>
        <fullName evidence="8">Queuosine biosynthesis protein QueE</fullName>
    </alternativeName>
</protein>
<dbReference type="GO" id="GO:0008616">
    <property type="term" value="P:tRNA queuosine(34) biosynthetic process"/>
    <property type="evidence" value="ECO:0007669"/>
    <property type="project" value="UniProtKB-UniRule"/>
</dbReference>
<dbReference type="SFLD" id="SFLDS00029">
    <property type="entry name" value="Radical_SAM"/>
    <property type="match status" value="1"/>
</dbReference>
<keyword evidence="7 8" id="KW-0456">Lyase</keyword>
<proteinExistence type="inferred from homology"/>
<evidence type="ECO:0000256" key="4">
    <source>
        <dbReference type="ARBA" id="ARBA00022842"/>
    </source>
</evidence>
<evidence type="ECO:0000256" key="5">
    <source>
        <dbReference type="ARBA" id="ARBA00023004"/>
    </source>
</evidence>
<dbReference type="InterPro" id="IPR058240">
    <property type="entry name" value="rSAM_sf"/>
</dbReference>
<organism evidence="10 11">
    <name type="scientific">Coprococcus eutactus</name>
    <dbReference type="NCBI Taxonomy" id="33043"/>
    <lineage>
        <taxon>Bacteria</taxon>
        <taxon>Bacillati</taxon>
        <taxon>Bacillota</taxon>
        <taxon>Clostridia</taxon>
        <taxon>Lachnospirales</taxon>
        <taxon>Lachnospiraceae</taxon>
        <taxon>Coprococcus</taxon>
    </lineage>
</organism>
<dbReference type="Pfam" id="PF04055">
    <property type="entry name" value="Radical_SAM"/>
    <property type="match status" value="1"/>
</dbReference>
<dbReference type="PANTHER" id="PTHR42836:SF1">
    <property type="entry name" value="7-CARBOXY-7-DEAZAGUANINE SYNTHASE"/>
    <property type="match status" value="1"/>
</dbReference>
<dbReference type="InterPro" id="IPR024924">
    <property type="entry name" value="7-CO-7-deazaguanine_synth-like"/>
</dbReference>
<dbReference type="CDD" id="cd01335">
    <property type="entry name" value="Radical_SAM"/>
    <property type="match status" value="1"/>
</dbReference>
<feature type="binding site" evidence="8">
    <location>
        <position position="48"/>
    </location>
    <ligand>
        <name>[4Fe-4S] cluster</name>
        <dbReference type="ChEBI" id="CHEBI:49883"/>
        <note>4Fe-4S-S-AdoMet</note>
    </ligand>
</feature>
<evidence type="ECO:0000256" key="3">
    <source>
        <dbReference type="ARBA" id="ARBA00022723"/>
    </source>
</evidence>
<evidence type="ECO:0000256" key="6">
    <source>
        <dbReference type="ARBA" id="ARBA00023014"/>
    </source>
</evidence>
<comment type="pathway">
    <text evidence="8">Purine metabolism; 7-cyano-7-deazaguanine biosynthesis.</text>
</comment>
<evidence type="ECO:0000256" key="8">
    <source>
        <dbReference type="HAMAP-Rule" id="MF_00917"/>
    </source>
</evidence>
<dbReference type="GO" id="GO:1904047">
    <property type="term" value="F:S-adenosyl-L-methionine binding"/>
    <property type="evidence" value="ECO:0007669"/>
    <property type="project" value="UniProtKB-UniRule"/>
</dbReference>
<dbReference type="Proteomes" id="UP000660047">
    <property type="component" value="Unassembled WGS sequence"/>
</dbReference>
<comment type="caution">
    <text evidence="10">The sequence shown here is derived from an EMBL/GenBank/DDBJ whole genome shotgun (WGS) entry which is preliminary data.</text>
</comment>
<evidence type="ECO:0000256" key="2">
    <source>
        <dbReference type="ARBA" id="ARBA00022691"/>
    </source>
</evidence>
<keyword evidence="2 8" id="KW-0949">S-adenosyl-L-methionine</keyword>
<dbReference type="GO" id="GO:0000287">
    <property type="term" value="F:magnesium ion binding"/>
    <property type="evidence" value="ECO:0007669"/>
    <property type="project" value="UniProtKB-UniRule"/>
</dbReference>
<comment type="function">
    <text evidence="8">Catalyzes the complex heterocyclic radical-mediated conversion of 6-carboxy-5,6,7,8-tetrahydropterin (CPH4) to 7-carboxy-7-deazaguanine (CDG), a step common to the biosynthetic pathways of all 7-deazapurine-containing compounds.</text>
</comment>
<reference evidence="10" key="1">
    <citation type="submission" date="2020-06" db="EMBL/GenBank/DDBJ databases">
        <title>Characterization of fructooligosaccharide metabolism and fructooligosaccharide-degrading enzymes in human commensal butyrate producers.</title>
        <authorList>
            <person name="Tanno H."/>
            <person name="Fujii T."/>
            <person name="Hirano K."/>
            <person name="Maeno S."/>
            <person name="Tonozuka T."/>
            <person name="Sakamoto M."/>
            <person name="Ohkuma M."/>
            <person name="Tochio T."/>
            <person name="Endo A."/>
        </authorList>
    </citation>
    <scope>NUCLEOTIDE SEQUENCE</scope>
    <source>
        <strain evidence="10">JCM 31265</strain>
    </source>
</reference>
<dbReference type="InterPro" id="IPR007197">
    <property type="entry name" value="rSAM"/>
</dbReference>
<comment type="cofactor">
    <cofactor evidence="8">
        <name>[4Fe-4S] cluster</name>
        <dbReference type="ChEBI" id="CHEBI:49883"/>
    </cofactor>
    <text evidence="8">Binds 1 [4Fe-4S] cluster. The cluster is coordinated with 3 cysteines and an exchangeable S-adenosyl-L-methionine.</text>
</comment>
<dbReference type="GO" id="GO:0016840">
    <property type="term" value="F:carbon-nitrogen lyase activity"/>
    <property type="evidence" value="ECO:0007669"/>
    <property type="project" value="UniProtKB-UniRule"/>
</dbReference>
<keyword evidence="1 8" id="KW-0004">4Fe-4S</keyword>
<comment type="cofactor">
    <cofactor evidence="8">
        <name>Mg(2+)</name>
        <dbReference type="ChEBI" id="CHEBI:18420"/>
    </cofactor>
</comment>